<accession>A0A9J5ZTK6</accession>
<dbReference type="SUPFAM" id="SSF50249">
    <property type="entry name" value="Nucleic acid-binding proteins"/>
    <property type="match status" value="1"/>
</dbReference>
<evidence type="ECO:0000313" key="2">
    <source>
        <dbReference type="EMBL" id="KAG5615582.1"/>
    </source>
</evidence>
<feature type="domain" description="Replication protein A 70 kDa DNA-binding subunit B/D first OB fold" evidence="1">
    <location>
        <begin position="4"/>
        <end position="88"/>
    </location>
</feature>
<dbReference type="AlphaFoldDB" id="A0A9J5ZTK6"/>
<dbReference type="OrthoDB" id="1931061at2759"/>
<sequence length="88" mass="10363">MTNSFLSELISDLDDFTIRVRLCTMWDAIKSKKNGELISIDMIFIDEKGNLMHGIIRKNQVNRFKDKLSEGYRFIIKNFKIVENIEGY</sequence>
<name>A0A9J5ZTK6_SOLCO</name>
<dbReference type="PANTHER" id="PTHR47165">
    <property type="entry name" value="OS03G0429900 PROTEIN"/>
    <property type="match status" value="1"/>
</dbReference>
<dbReference type="Gene3D" id="2.40.50.140">
    <property type="entry name" value="Nucleic acid-binding proteins"/>
    <property type="match status" value="1"/>
</dbReference>
<organism evidence="2 3">
    <name type="scientific">Solanum commersonii</name>
    <name type="common">Commerson's wild potato</name>
    <name type="synonym">Commerson's nightshade</name>
    <dbReference type="NCBI Taxonomy" id="4109"/>
    <lineage>
        <taxon>Eukaryota</taxon>
        <taxon>Viridiplantae</taxon>
        <taxon>Streptophyta</taxon>
        <taxon>Embryophyta</taxon>
        <taxon>Tracheophyta</taxon>
        <taxon>Spermatophyta</taxon>
        <taxon>Magnoliopsida</taxon>
        <taxon>eudicotyledons</taxon>
        <taxon>Gunneridae</taxon>
        <taxon>Pentapetalae</taxon>
        <taxon>asterids</taxon>
        <taxon>lamiids</taxon>
        <taxon>Solanales</taxon>
        <taxon>Solanaceae</taxon>
        <taxon>Solanoideae</taxon>
        <taxon>Solaneae</taxon>
        <taxon>Solanum</taxon>
    </lineage>
</organism>
<keyword evidence="3" id="KW-1185">Reference proteome</keyword>
<evidence type="ECO:0000313" key="3">
    <source>
        <dbReference type="Proteomes" id="UP000824120"/>
    </source>
</evidence>
<dbReference type="PANTHER" id="PTHR47165:SF4">
    <property type="entry name" value="OS03G0429900 PROTEIN"/>
    <property type="match status" value="1"/>
</dbReference>
<proteinExistence type="predicted"/>
<dbReference type="EMBL" id="JACXVP010000003">
    <property type="protein sequence ID" value="KAG5615582.1"/>
    <property type="molecule type" value="Genomic_DNA"/>
</dbReference>
<dbReference type="InterPro" id="IPR003871">
    <property type="entry name" value="RFA1B/D_OB_1st"/>
</dbReference>
<reference evidence="2 3" key="1">
    <citation type="submission" date="2020-09" db="EMBL/GenBank/DDBJ databases">
        <title>De no assembly of potato wild relative species, Solanum commersonii.</title>
        <authorList>
            <person name="Cho K."/>
        </authorList>
    </citation>
    <scope>NUCLEOTIDE SEQUENCE [LARGE SCALE GENOMIC DNA]</scope>
    <source>
        <strain evidence="2">LZ3.2</strain>
        <tissue evidence="2">Leaf</tissue>
    </source>
</reference>
<dbReference type="Proteomes" id="UP000824120">
    <property type="component" value="Chromosome 3"/>
</dbReference>
<dbReference type="CDD" id="cd04480">
    <property type="entry name" value="RPA1_DBD_A_like"/>
    <property type="match status" value="1"/>
</dbReference>
<gene>
    <name evidence="2" type="ORF">H5410_015406</name>
</gene>
<comment type="caution">
    <text evidence="2">The sequence shown here is derived from an EMBL/GenBank/DDBJ whole genome shotgun (WGS) entry which is preliminary data.</text>
</comment>
<dbReference type="Pfam" id="PF02721">
    <property type="entry name" value="DUF223"/>
    <property type="match status" value="1"/>
</dbReference>
<evidence type="ECO:0000259" key="1">
    <source>
        <dbReference type="Pfam" id="PF02721"/>
    </source>
</evidence>
<dbReference type="InterPro" id="IPR012340">
    <property type="entry name" value="NA-bd_OB-fold"/>
</dbReference>
<protein>
    <recommendedName>
        <fullName evidence="1">Replication protein A 70 kDa DNA-binding subunit B/D first OB fold domain-containing protein</fullName>
    </recommendedName>
</protein>